<comment type="caution">
    <text evidence="1">The sequence shown here is derived from an EMBL/GenBank/DDBJ whole genome shotgun (WGS) entry which is preliminary data.</text>
</comment>
<reference evidence="1 2" key="1">
    <citation type="submission" date="2018-08" db="EMBL/GenBank/DDBJ databases">
        <title>Cellulomonas rhizosphaerae sp. nov., a novel actinomycete isolated from soil.</title>
        <authorList>
            <person name="Tian Y."/>
        </authorList>
    </citation>
    <scope>NUCLEOTIDE SEQUENCE [LARGE SCALE GENOMIC DNA]</scope>
    <source>
        <strain evidence="1 2">NEAU-TCZ24</strain>
    </source>
</reference>
<evidence type="ECO:0008006" key="3">
    <source>
        <dbReference type="Google" id="ProtNLM"/>
    </source>
</evidence>
<dbReference type="Gene3D" id="3.90.550.10">
    <property type="entry name" value="Spore Coat Polysaccharide Biosynthesis Protein SpsA, Chain A"/>
    <property type="match status" value="1"/>
</dbReference>
<organism evidence="1 2">
    <name type="scientific">Cellulomonas rhizosphaerae</name>
    <dbReference type="NCBI Taxonomy" id="2293719"/>
    <lineage>
        <taxon>Bacteria</taxon>
        <taxon>Bacillati</taxon>
        <taxon>Actinomycetota</taxon>
        <taxon>Actinomycetes</taxon>
        <taxon>Micrococcales</taxon>
        <taxon>Cellulomonadaceae</taxon>
        <taxon>Cellulomonas</taxon>
    </lineage>
</organism>
<dbReference type="AlphaFoldDB" id="A0A413RJP2"/>
<evidence type="ECO:0000313" key="2">
    <source>
        <dbReference type="Proteomes" id="UP000283374"/>
    </source>
</evidence>
<dbReference type="InterPro" id="IPR029044">
    <property type="entry name" value="Nucleotide-diphossugar_trans"/>
</dbReference>
<gene>
    <name evidence="1" type="ORF">D1825_12850</name>
</gene>
<dbReference type="SUPFAM" id="SSF53448">
    <property type="entry name" value="Nucleotide-diphospho-sugar transferases"/>
    <property type="match status" value="1"/>
</dbReference>
<accession>A0A413RJP2</accession>
<evidence type="ECO:0000313" key="1">
    <source>
        <dbReference type="EMBL" id="RHA38901.1"/>
    </source>
</evidence>
<protein>
    <recommendedName>
        <fullName evidence="3">Glycosyltransferase family 2 protein</fullName>
    </recommendedName>
</protein>
<dbReference type="EMBL" id="QWKP01000209">
    <property type="protein sequence ID" value="RHA38901.1"/>
    <property type="molecule type" value="Genomic_DNA"/>
</dbReference>
<proteinExistence type="predicted"/>
<sequence>MTHRGAAAPAPSAPATLPWIDLTEDDLHLLPDDGRAELRLRIRDVGVLRALTLAPGPRYLRVVVTLASWRAPTLGWRGSLGAVPGLTGVKVTWPASEKGRLTVAVDLAEPTPVATVARAIVPLVVPSRALPAFGSPEIAVDARGADSALALLSTPAARQVVPEPDVEALRGADLLLVDEVRPSEVLQVHEPATLLAAPVVDVLVHRPLGRRRPDPQDPQGLAALGSAALVETRDGWQVVRADGALVVDVPRDRPLREAHVRKLRPVGALSLADGVPEAPTAAFAARLVELAATGTVLHGGHGLSGVPGLDPELRDLMGTRAPTSVLELTLRSVEQVRRTLRAHSGLAARDRLSRSMGWGSAMPTVTAVLTSRRPDAALATLRALGAQSYEPFQIVLAMHGVPAPDLTGLDDRTRARIAHVVETGPEVPFGAVLARASAVADGELITKVDDDDLYGTEHVADLVRAYTWSGAQIVGKQAEYVHLERRDVTLHRTFRTETYARQVAGGAMMLSAADLAAVGGWRPVPRSVDRGLLLRVLQDGGVVYATRGPGFVYTRHDRGHTWLADDDHFDTRVLDEWNGLPPQLVEFEQQS</sequence>
<keyword evidence="2" id="KW-1185">Reference proteome</keyword>
<dbReference type="Proteomes" id="UP000283374">
    <property type="component" value="Unassembled WGS sequence"/>
</dbReference>
<dbReference type="CDD" id="cd00761">
    <property type="entry name" value="Glyco_tranf_GTA_type"/>
    <property type="match status" value="1"/>
</dbReference>
<name>A0A413RJP2_9CELL</name>